<dbReference type="InterPro" id="IPR036390">
    <property type="entry name" value="WH_DNA-bd_sf"/>
</dbReference>
<name>A0ABY4ZPH3_9CAUL</name>
<evidence type="ECO:0000256" key="3">
    <source>
        <dbReference type="ARBA" id="ARBA00023163"/>
    </source>
</evidence>
<dbReference type="Gene3D" id="1.20.120.530">
    <property type="entry name" value="GntR ligand-binding domain-like"/>
    <property type="match status" value="1"/>
</dbReference>
<keyword evidence="1" id="KW-0805">Transcription regulation</keyword>
<dbReference type="PRINTS" id="PR00035">
    <property type="entry name" value="HTHGNTR"/>
</dbReference>
<feature type="domain" description="HTH gntR-type" evidence="4">
    <location>
        <begin position="13"/>
        <end position="81"/>
    </location>
</feature>
<evidence type="ECO:0000313" key="5">
    <source>
        <dbReference type="EMBL" id="USQ94496.1"/>
    </source>
</evidence>
<organism evidence="5 6">
    <name type="scientific">Caulobacter segnis</name>
    <dbReference type="NCBI Taxonomy" id="88688"/>
    <lineage>
        <taxon>Bacteria</taxon>
        <taxon>Pseudomonadati</taxon>
        <taxon>Pseudomonadota</taxon>
        <taxon>Alphaproteobacteria</taxon>
        <taxon>Caulobacterales</taxon>
        <taxon>Caulobacteraceae</taxon>
        <taxon>Caulobacter</taxon>
    </lineage>
</organism>
<dbReference type="InterPro" id="IPR008920">
    <property type="entry name" value="TF_FadR/GntR_C"/>
</dbReference>
<dbReference type="Proteomes" id="UP001057520">
    <property type="component" value="Chromosome"/>
</dbReference>
<dbReference type="Pfam" id="PF07729">
    <property type="entry name" value="FCD"/>
    <property type="match status" value="1"/>
</dbReference>
<dbReference type="Pfam" id="PF00392">
    <property type="entry name" value="GntR"/>
    <property type="match status" value="1"/>
</dbReference>
<evidence type="ECO:0000313" key="6">
    <source>
        <dbReference type="Proteomes" id="UP001057520"/>
    </source>
</evidence>
<keyword evidence="2" id="KW-0238">DNA-binding</keyword>
<keyword evidence="6" id="KW-1185">Reference proteome</keyword>
<evidence type="ECO:0000256" key="1">
    <source>
        <dbReference type="ARBA" id="ARBA00023015"/>
    </source>
</evidence>
<evidence type="ECO:0000259" key="4">
    <source>
        <dbReference type="PROSITE" id="PS50949"/>
    </source>
</evidence>
<dbReference type="SUPFAM" id="SSF48008">
    <property type="entry name" value="GntR ligand-binding domain-like"/>
    <property type="match status" value="1"/>
</dbReference>
<dbReference type="SUPFAM" id="SSF46785">
    <property type="entry name" value="Winged helix' DNA-binding domain"/>
    <property type="match status" value="1"/>
</dbReference>
<dbReference type="Gene3D" id="1.10.10.10">
    <property type="entry name" value="Winged helix-like DNA-binding domain superfamily/Winged helix DNA-binding domain"/>
    <property type="match status" value="1"/>
</dbReference>
<dbReference type="InterPro" id="IPR036388">
    <property type="entry name" value="WH-like_DNA-bd_sf"/>
</dbReference>
<reference evidence="5 6" key="1">
    <citation type="submission" date="2022-04" db="EMBL/GenBank/DDBJ databases">
        <title>Genome sequence of soybean root-associated Caulobacter segnis RL271.</title>
        <authorList>
            <person name="Longley R."/>
            <person name="Bonito G."/>
            <person name="Trigodet F."/>
            <person name="Crosson S."/>
            <person name="Fiebig A."/>
        </authorList>
    </citation>
    <scope>NUCLEOTIDE SEQUENCE [LARGE SCALE GENOMIC DNA]</scope>
    <source>
        <strain evidence="5 6">RL271</strain>
    </source>
</reference>
<keyword evidence="3" id="KW-0804">Transcription</keyword>
<dbReference type="InterPro" id="IPR011711">
    <property type="entry name" value="GntR_C"/>
</dbReference>
<dbReference type="InterPro" id="IPR000524">
    <property type="entry name" value="Tscrpt_reg_HTH_GntR"/>
</dbReference>
<gene>
    <name evidence="5" type="ORF">MZV50_18140</name>
</gene>
<evidence type="ECO:0000256" key="2">
    <source>
        <dbReference type="ARBA" id="ARBA00023125"/>
    </source>
</evidence>
<dbReference type="CDD" id="cd07377">
    <property type="entry name" value="WHTH_GntR"/>
    <property type="match status" value="1"/>
</dbReference>
<sequence length="259" mass="28587">MTTPSGTPSTDSTRLYQQVAASISASIAGGTFQPGQRLPSERDLADDFGVSRPTVRRAVIALEMRGLLEARQGSGVYVRLDQPPPPVKDLDIGAFEQAEARRLFEGEAAALAATLITDEELAYLETLVTEMNSEESTKEQSELADRQFHISIAAATRNVAVARIVENTWDLRYRSRLCMQMLEKARHVRKRPLKDEHQEIVEALRTRDPKAARAAMQAHLGGLIENLLLTAELEAIERTRESLAAKREEIALRAASAAK</sequence>
<dbReference type="SMART" id="SM00345">
    <property type="entry name" value="HTH_GNTR"/>
    <property type="match status" value="1"/>
</dbReference>
<dbReference type="PANTHER" id="PTHR43537:SF5">
    <property type="entry name" value="UXU OPERON TRANSCRIPTIONAL REGULATOR"/>
    <property type="match status" value="1"/>
</dbReference>
<proteinExistence type="predicted"/>
<dbReference type="PROSITE" id="PS50949">
    <property type="entry name" value="HTH_GNTR"/>
    <property type="match status" value="1"/>
</dbReference>
<accession>A0ABY4ZPH3</accession>
<dbReference type="SMART" id="SM00895">
    <property type="entry name" value="FCD"/>
    <property type="match status" value="1"/>
</dbReference>
<protein>
    <submittedName>
        <fullName evidence="5">FadR family transcriptional regulator</fullName>
    </submittedName>
</protein>
<dbReference type="PANTHER" id="PTHR43537">
    <property type="entry name" value="TRANSCRIPTIONAL REGULATOR, GNTR FAMILY"/>
    <property type="match status" value="1"/>
</dbReference>
<dbReference type="EMBL" id="CP096040">
    <property type="protein sequence ID" value="USQ94496.1"/>
    <property type="molecule type" value="Genomic_DNA"/>
</dbReference>